<keyword evidence="3" id="KW-0677">Repeat</keyword>
<evidence type="ECO:0000259" key="9">
    <source>
        <dbReference type="PROSITE" id="PS50076"/>
    </source>
</evidence>
<dbReference type="Gene3D" id="2.10.230.10">
    <property type="entry name" value="Heat shock protein DnaJ, cysteine-rich domain"/>
    <property type="match status" value="1"/>
</dbReference>
<organism evidence="11">
    <name type="scientific">marine metagenome</name>
    <dbReference type="NCBI Taxonomy" id="408172"/>
    <lineage>
        <taxon>unclassified sequences</taxon>
        <taxon>metagenomes</taxon>
        <taxon>ecological metagenomes</taxon>
    </lineage>
</organism>
<keyword evidence="1" id="KW-0963">Cytoplasm</keyword>
<feature type="domain" description="J" evidence="9">
    <location>
        <begin position="11"/>
        <end position="76"/>
    </location>
</feature>
<dbReference type="GO" id="GO:0008270">
    <property type="term" value="F:zinc ion binding"/>
    <property type="evidence" value="ECO:0007669"/>
    <property type="project" value="UniProtKB-KW"/>
</dbReference>
<dbReference type="CDD" id="cd10747">
    <property type="entry name" value="DnaJ_C"/>
    <property type="match status" value="1"/>
</dbReference>
<dbReference type="GO" id="GO:0031072">
    <property type="term" value="F:heat shock protein binding"/>
    <property type="evidence" value="ECO:0007669"/>
    <property type="project" value="InterPro"/>
</dbReference>
<dbReference type="InterPro" id="IPR008971">
    <property type="entry name" value="HSP40/DnaJ_pept-bd"/>
</dbReference>
<accession>A0A381SJK5</accession>
<dbReference type="InterPro" id="IPR001305">
    <property type="entry name" value="HSP_DnaJ_Cys-rich_dom"/>
</dbReference>
<proteinExistence type="inferred from homology"/>
<keyword evidence="7" id="KW-0143">Chaperone</keyword>
<evidence type="ECO:0000256" key="7">
    <source>
        <dbReference type="ARBA" id="ARBA00023186"/>
    </source>
</evidence>
<evidence type="ECO:0000256" key="3">
    <source>
        <dbReference type="ARBA" id="ARBA00022737"/>
    </source>
</evidence>
<dbReference type="PROSITE" id="PS51188">
    <property type="entry name" value="ZF_CR"/>
    <property type="match status" value="1"/>
</dbReference>
<evidence type="ECO:0000256" key="2">
    <source>
        <dbReference type="ARBA" id="ARBA00022723"/>
    </source>
</evidence>
<keyword evidence="4" id="KW-0863">Zinc-finger</keyword>
<dbReference type="Pfam" id="PF01556">
    <property type="entry name" value="DnaJ_C"/>
    <property type="match status" value="1"/>
</dbReference>
<dbReference type="CDD" id="cd06257">
    <property type="entry name" value="DnaJ"/>
    <property type="match status" value="1"/>
</dbReference>
<evidence type="ECO:0000256" key="4">
    <source>
        <dbReference type="ARBA" id="ARBA00022771"/>
    </source>
</evidence>
<dbReference type="InterPro" id="IPR001623">
    <property type="entry name" value="DnaJ_domain"/>
</dbReference>
<keyword evidence="6" id="KW-0346">Stress response</keyword>
<dbReference type="InterPro" id="IPR036869">
    <property type="entry name" value="J_dom_sf"/>
</dbReference>
<dbReference type="InterPro" id="IPR036410">
    <property type="entry name" value="HSP_DnaJ_Cys-rich_dom_sf"/>
</dbReference>
<evidence type="ECO:0000259" key="10">
    <source>
        <dbReference type="PROSITE" id="PS51188"/>
    </source>
</evidence>
<reference evidence="11" key="1">
    <citation type="submission" date="2018-05" db="EMBL/GenBank/DDBJ databases">
        <authorList>
            <person name="Lanie J.A."/>
            <person name="Ng W.-L."/>
            <person name="Kazmierczak K.M."/>
            <person name="Andrzejewski T.M."/>
            <person name="Davidsen T.M."/>
            <person name="Wayne K.J."/>
            <person name="Tettelin H."/>
            <person name="Glass J.I."/>
            <person name="Rusch D."/>
            <person name="Podicherti R."/>
            <person name="Tsui H.-C.T."/>
            <person name="Winkler M.E."/>
        </authorList>
    </citation>
    <scope>NUCLEOTIDE SEQUENCE</scope>
</reference>
<name>A0A381SJK5_9ZZZZ</name>
<keyword evidence="5" id="KW-0862">Zinc</keyword>
<dbReference type="Pfam" id="PF00684">
    <property type="entry name" value="DnaJ_CXXCXGXG"/>
    <property type="match status" value="1"/>
</dbReference>
<dbReference type="InterPro" id="IPR012724">
    <property type="entry name" value="DnaJ"/>
</dbReference>
<dbReference type="PANTHER" id="PTHR43096">
    <property type="entry name" value="DNAJ HOMOLOG 1, MITOCHONDRIAL-RELATED"/>
    <property type="match status" value="1"/>
</dbReference>
<dbReference type="GO" id="GO:0005737">
    <property type="term" value="C:cytoplasm"/>
    <property type="evidence" value="ECO:0007669"/>
    <property type="project" value="TreeGrafter"/>
</dbReference>
<dbReference type="HAMAP" id="MF_01152">
    <property type="entry name" value="DnaJ"/>
    <property type="match status" value="1"/>
</dbReference>
<evidence type="ECO:0000256" key="5">
    <source>
        <dbReference type="ARBA" id="ARBA00022833"/>
    </source>
</evidence>
<feature type="region of interest" description="Disordered" evidence="8">
    <location>
        <begin position="222"/>
        <end position="242"/>
    </location>
</feature>
<dbReference type="CDD" id="cd10719">
    <property type="entry name" value="DnaJ_zf"/>
    <property type="match status" value="1"/>
</dbReference>
<dbReference type="InterPro" id="IPR002939">
    <property type="entry name" value="DnaJ_C"/>
</dbReference>
<evidence type="ECO:0000313" key="11">
    <source>
        <dbReference type="EMBL" id="SVA02507.1"/>
    </source>
</evidence>
<evidence type="ECO:0008006" key="12">
    <source>
        <dbReference type="Google" id="ProtNLM"/>
    </source>
</evidence>
<dbReference type="PROSITE" id="PS00636">
    <property type="entry name" value="DNAJ_1"/>
    <property type="match status" value="1"/>
</dbReference>
<dbReference type="Gene3D" id="1.10.287.110">
    <property type="entry name" value="DnaJ domain"/>
    <property type="match status" value="1"/>
</dbReference>
<dbReference type="GO" id="GO:0005524">
    <property type="term" value="F:ATP binding"/>
    <property type="evidence" value="ECO:0007669"/>
    <property type="project" value="InterPro"/>
</dbReference>
<gene>
    <name evidence="11" type="ORF">METZ01_LOCUS55361</name>
</gene>
<dbReference type="GO" id="GO:0042026">
    <property type="term" value="P:protein refolding"/>
    <property type="evidence" value="ECO:0007669"/>
    <property type="project" value="TreeGrafter"/>
</dbReference>
<dbReference type="FunFam" id="2.10.230.10:FF:000002">
    <property type="entry name" value="Molecular chaperone DnaJ"/>
    <property type="match status" value="1"/>
</dbReference>
<dbReference type="InterPro" id="IPR018253">
    <property type="entry name" value="DnaJ_domain_CS"/>
</dbReference>
<sequence length="370" mass="39476">VTAQREWLEKDYYRVLGVDEKASASEVTKSYRKLARKLHPDANPDDPTAEERFKEVSAAYDVLGDEGRRTEYDELRRLGPMGGGFGPGAGGPGGMPFDMGNLGDLFGGLFGQSDHAGSRRGPDLETSLTLSFMDAIRGVTASVSLLRDAVCSTCSGNGARPGTSPRICDTCGGRGTQLDDQGFFSFSRPCAHCGGRGRRIDEPCGTCAGSGTERRPRTVKARIPPGVEDGGRIRVKGRGGSGRGGPNGDLFVIVVVEPHRVFGRRGRDLTLVLPVSFSEAVLGAEVEVPTLESGSVTLRLPAGTPSGRTFRVRDHGVATRRGRGDLLVTVEVEVPIEPTDGEQAAIEELARVAEGSPRDRLTEWLRGETP</sequence>
<dbReference type="AlphaFoldDB" id="A0A381SJK5"/>
<dbReference type="Pfam" id="PF00226">
    <property type="entry name" value="DnaJ"/>
    <property type="match status" value="1"/>
</dbReference>
<dbReference type="EMBL" id="UINC01003012">
    <property type="protein sequence ID" value="SVA02507.1"/>
    <property type="molecule type" value="Genomic_DNA"/>
</dbReference>
<dbReference type="SUPFAM" id="SSF49493">
    <property type="entry name" value="HSP40/DnaJ peptide-binding domain"/>
    <property type="match status" value="2"/>
</dbReference>
<dbReference type="NCBIfam" id="NF008035">
    <property type="entry name" value="PRK10767.1"/>
    <property type="match status" value="1"/>
</dbReference>
<dbReference type="GO" id="GO:0009408">
    <property type="term" value="P:response to heat"/>
    <property type="evidence" value="ECO:0007669"/>
    <property type="project" value="InterPro"/>
</dbReference>
<evidence type="ECO:0000256" key="6">
    <source>
        <dbReference type="ARBA" id="ARBA00023016"/>
    </source>
</evidence>
<dbReference type="SUPFAM" id="SSF46565">
    <property type="entry name" value="Chaperone J-domain"/>
    <property type="match status" value="1"/>
</dbReference>
<dbReference type="FunFam" id="2.60.260.20:FF:000013">
    <property type="entry name" value="DnaJ subfamily B member 11"/>
    <property type="match status" value="1"/>
</dbReference>
<dbReference type="Gene3D" id="2.60.260.20">
    <property type="entry name" value="Urease metallochaperone UreE, N-terminal domain"/>
    <property type="match status" value="2"/>
</dbReference>
<dbReference type="SMART" id="SM00271">
    <property type="entry name" value="DnaJ"/>
    <property type="match status" value="1"/>
</dbReference>
<protein>
    <recommendedName>
        <fullName evidence="12">J domain-containing protein</fullName>
    </recommendedName>
</protein>
<feature type="domain" description="CR-type" evidence="10">
    <location>
        <begin position="138"/>
        <end position="216"/>
    </location>
</feature>
<keyword evidence="2" id="KW-0479">Metal-binding</keyword>
<evidence type="ECO:0000256" key="1">
    <source>
        <dbReference type="ARBA" id="ARBA00022490"/>
    </source>
</evidence>
<dbReference type="GO" id="GO:0051082">
    <property type="term" value="F:unfolded protein binding"/>
    <property type="evidence" value="ECO:0007669"/>
    <property type="project" value="InterPro"/>
</dbReference>
<evidence type="ECO:0000256" key="8">
    <source>
        <dbReference type="SAM" id="MobiDB-lite"/>
    </source>
</evidence>
<dbReference type="PRINTS" id="PR00625">
    <property type="entry name" value="JDOMAIN"/>
</dbReference>
<dbReference type="PROSITE" id="PS50076">
    <property type="entry name" value="DNAJ_2"/>
    <property type="match status" value="1"/>
</dbReference>
<dbReference type="PANTHER" id="PTHR43096:SF54">
    <property type="entry name" value="CHAPERONE PROTEIN DNAJ 1"/>
    <property type="match status" value="1"/>
</dbReference>
<dbReference type="SUPFAM" id="SSF57938">
    <property type="entry name" value="DnaJ/Hsp40 cysteine-rich domain"/>
    <property type="match status" value="1"/>
</dbReference>
<feature type="non-terminal residue" evidence="11">
    <location>
        <position position="1"/>
    </location>
</feature>